<sequence>MAQNDVEAFRFPEDVVPIPGLTVEVDQLWDQGRFGTAVDVLLRFLRTYGRSAAAFRLALPLLRATRTADANLVEPVTDAQRANPYFAPIATECARCQAFWYSGHVLVREHRMAVTNPIGSQCDSCRYSLCRDCFTPADSRCPEEGCAGALGVPVLPTGRPRGLPANRHTEKIEHVAIRWEGEPTGIGEITRLLDLACTWQDFAGIRVTSRESDLDTEPGDLVLAACELDGTVSPGALNRTRGLRVDSPGLGRRELLITAAPRTGPASRLTGPITYTVARKTQAPQGRGWFRRAT</sequence>
<dbReference type="EMBL" id="JBHUKU010000008">
    <property type="protein sequence ID" value="MFD2460378.1"/>
    <property type="molecule type" value="Genomic_DNA"/>
</dbReference>
<accession>A0ABW5GFT0</accession>
<keyword evidence="2" id="KW-1185">Reference proteome</keyword>
<comment type="caution">
    <text evidence="1">The sequence shown here is derived from an EMBL/GenBank/DDBJ whole genome shotgun (WGS) entry which is preliminary data.</text>
</comment>
<proteinExistence type="predicted"/>
<evidence type="ECO:0000313" key="1">
    <source>
        <dbReference type="EMBL" id="MFD2460378.1"/>
    </source>
</evidence>
<reference evidence="2" key="1">
    <citation type="journal article" date="2019" name="Int. J. Syst. Evol. Microbiol.">
        <title>The Global Catalogue of Microorganisms (GCM) 10K type strain sequencing project: providing services to taxonomists for standard genome sequencing and annotation.</title>
        <authorList>
            <consortium name="The Broad Institute Genomics Platform"/>
            <consortium name="The Broad Institute Genome Sequencing Center for Infectious Disease"/>
            <person name="Wu L."/>
            <person name="Ma J."/>
        </authorList>
    </citation>
    <scope>NUCLEOTIDE SEQUENCE [LARGE SCALE GENOMIC DNA]</scope>
    <source>
        <strain evidence="2">CGMCC 4.7643</strain>
    </source>
</reference>
<protein>
    <submittedName>
        <fullName evidence="1">Uncharacterized protein</fullName>
    </submittedName>
</protein>
<dbReference type="Proteomes" id="UP001597419">
    <property type="component" value="Unassembled WGS sequence"/>
</dbReference>
<evidence type="ECO:0000313" key="2">
    <source>
        <dbReference type="Proteomes" id="UP001597419"/>
    </source>
</evidence>
<organism evidence="1 2">
    <name type="scientific">Amycolatopsis samaneae</name>
    <dbReference type="NCBI Taxonomy" id="664691"/>
    <lineage>
        <taxon>Bacteria</taxon>
        <taxon>Bacillati</taxon>
        <taxon>Actinomycetota</taxon>
        <taxon>Actinomycetes</taxon>
        <taxon>Pseudonocardiales</taxon>
        <taxon>Pseudonocardiaceae</taxon>
        <taxon>Amycolatopsis</taxon>
    </lineage>
</organism>
<name>A0ABW5GFT0_9PSEU</name>
<dbReference type="RefSeq" id="WP_345397792.1">
    <property type="nucleotide sequence ID" value="NZ_BAABHG010000009.1"/>
</dbReference>
<gene>
    <name evidence="1" type="ORF">ACFSYJ_17350</name>
</gene>